<organism evidence="2 3">
    <name type="scientific">Methylobacterium longum</name>
    <dbReference type="NCBI Taxonomy" id="767694"/>
    <lineage>
        <taxon>Bacteria</taxon>
        <taxon>Pseudomonadati</taxon>
        <taxon>Pseudomonadota</taxon>
        <taxon>Alphaproteobacteria</taxon>
        <taxon>Hyphomicrobiales</taxon>
        <taxon>Methylobacteriaceae</taxon>
        <taxon>Methylobacterium</taxon>
    </lineage>
</organism>
<proteinExistence type="predicted"/>
<evidence type="ECO:0000313" key="3">
    <source>
        <dbReference type="Proteomes" id="UP001244297"/>
    </source>
</evidence>
<sequence>MTGRDGPGAGVLDGNATATVSDLGLTRKPIHEARQLRDGEAADPGVIRRALDAQRQMGRSPQYLVRNSTTSLRFATYYRRETLMKNLAVAIIATVALTGTAFAQGNASTSGQSGHGASSGSSMQQGNTTGSTTKQGDALKNGNGTSGNAAGDLSKNGTGSGSASGGSHK</sequence>
<name>A0ABT8AQ07_9HYPH</name>
<accession>A0ABT8AQ07</accession>
<evidence type="ECO:0000256" key="1">
    <source>
        <dbReference type="SAM" id="MobiDB-lite"/>
    </source>
</evidence>
<dbReference type="Proteomes" id="UP001244297">
    <property type="component" value="Unassembled WGS sequence"/>
</dbReference>
<comment type="caution">
    <text evidence="2">The sequence shown here is derived from an EMBL/GenBank/DDBJ whole genome shotgun (WGS) entry which is preliminary data.</text>
</comment>
<gene>
    <name evidence="2" type="ORF">QWZ18_14815</name>
</gene>
<protein>
    <submittedName>
        <fullName evidence="2">Uncharacterized protein</fullName>
    </submittedName>
</protein>
<evidence type="ECO:0000313" key="2">
    <source>
        <dbReference type="EMBL" id="MDN3571894.1"/>
    </source>
</evidence>
<dbReference type="RefSeq" id="WP_290355908.1">
    <property type="nucleotide sequence ID" value="NZ_JAUFPT010000053.1"/>
</dbReference>
<keyword evidence="3" id="KW-1185">Reference proteome</keyword>
<feature type="compositionally biased region" description="Low complexity" evidence="1">
    <location>
        <begin position="108"/>
        <end position="126"/>
    </location>
</feature>
<reference evidence="3" key="1">
    <citation type="journal article" date="2019" name="Int. J. Syst. Evol. Microbiol.">
        <title>The Global Catalogue of Microorganisms (GCM) 10K type strain sequencing project: providing services to taxonomists for standard genome sequencing and annotation.</title>
        <authorList>
            <consortium name="The Broad Institute Genomics Platform"/>
            <consortium name="The Broad Institute Genome Sequencing Center for Infectious Disease"/>
            <person name="Wu L."/>
            <person name="Ma J."/>
        </authorList>
    </citation>
    <scope>NUCLEOTIDE SEQUENCE [LARGE SCALE GENOMIC DNA]</scope>
    <source>
        <strain evidence="3">CECT 7806</strain>
    </source>
</reference>
<dbReference type="EMBL" id="JAUFPT010000053">
    <property type="protein sequence ID" value="MDN3571894.1"/>
    <property type="molecule type" value="Genomic_DNA"/>
</dbReference>
<feature type="compositionally biased region" description="Gly residues" evidence="1">
    <location>
        <begin position="158"/>
        <end position="169"/>
    </location>
</feature>
<feature type="region of interest" description="Disordered" evidence="1">
    <location>
        <begin position="105"/>
        <end position="169"/>
    </location>
</feature>